<protein>
    <submittedName>
        <fullName evidence="2">DEKNAAC101001</fullName>
    </submittedName>
</protein>
<evidence type="ECO:0000313" key="2">
    <source>
        <dbReference type="EMBL" id="VEU20110.1"/>
    </source>
</evidence>
<feature type="compositionally biased region" description="Polar residues" evidence="1">
    <location>
        <begin position="196"/>
        <end position="206"/>
    </location>
</feature>
<feature type="compositionally biased region" description="Low complexity" evidence="1">
    <location>
        <begin position="301"/>
        <end position="310"/>
    </location>
</feature>
<organism evidence="2 3">
    <name type="scientific">Brettanomyces naardenensis</name>
    <name type="common">Yeast</name>
    <dbReference type="NCBI Taxonomy" id="13370"/>
    <lineage>
        <taxon>Eukaryota</taxon>
        <taxon>Fungi</taxon>
        <taxon>Dikarya</taxon>
        <taxon>Ascomycota</taxon>
        <taxon>Saccharomycotina</taxon>
        <taxon>Pichiomycetes</taxon>
        <taxon>Pichiales</taxon>
        <taxon>Pichiaceae</taxon>
        <taxon>Brettanomyces</taxon>
    </lineage>
</organism>
<proteinExistence type="predicted"/>
<keyword evidence="3" id="KW-1185">Reference proteome</keyword>
<dbReference type="Proteomes" id="UP000290900">
    <property type="component" value="Unassembled WGS sequence"/>
</dbReference>
<feature type="compositionally biased region" description="Low complexity" evidence="1">
    <location>
        <begin position="26"/>
        <end position="35"/>
    </location>
</feature>
<feature type="compositionally biased region" description="Low complexity" evidence="1">
    <location>
        <begin position="173"/>
        <end position="189"/>
    </location>
</feature>
<accession>A0A448YGR1</accession>
<name>A0A448YGR1_BRENA</name>
<feature type="compositionally biased region" description="Low complexity" evidence="1">
    <location>
        <begin position="246"/>
        <end position="255"/>
    </location>
</feature>
<feature type="region of interest" description="Disordered" evidence="1">
    <location>
        <begin position="344"/>
        <end position="372"/>
    </location>
</feature>
<feature type="region of interest" description="Disordered" evidence="1">
    <location>
        <begin position="457"/>
        <end position="793"/>
    </location>
</feature>
<dbReference type="EMBL" id="CAACVR010000002">
    <property type="protein sequence ID" value="VEU20110.1"/>
    <property type="molecule type" value="Genomic_DNA"/>
</dbReference>
<feature type="compositionally biased region" description="Low complexity" evidence="1">
    <location>
        <begin position="698"/>
        <end position="716"/>
    </location>
</feature>
<feature type="compositionally biased region" description="Low complexity" evidence="1">
    <location>
        <begin position="669"/>
        <end position="683"/>
    </location>
</feature>
<evidence type="ECO:0000256" key="1">
    <source>
        <dbReference type="SAM" id="MobiDB-lite"/>
    </source>
</evidence>
<feature type="region of interest" description="Disordered" evidence="1">
    <location>
        <begin position="245"/>
        <end position="311"/>
    </location>
</feature>
<feature type="compositionally biased region" description="Polar residues" evidence="1">
    <location>
        <begin position="514"/>
        <end position="543"/>
    </location>
</feature>
<feature type="compositionally biased region" description="Basic residues" evidence="1">
    <location>
        <begin position="1"/>
        <end position="10"/>
    </location>
</feature>
<feature type="compositionally biased region" description="Basic and acidic residues" evidence="1">
    <location>
        <begin position="718"/>
        <end position="733"/>
    </location>
</feature>
<sequence>MPSNASKRHSWYGIFSLRSHSPPPKHSQSQRPSKSGGRSVVVRTKSNRDLTVTLPGESGSHLDISVPQKHLSMLGTSRPPILSGTEDGTLLEQEEPPANESTTQAPLNNINTAQPLLSKSDSIQTPVSANAQPSVSSSLYPETAASVYGSSGIVNDNGRPRYVNRSSTASSVPSVNASSEYVSSSHYPSDTMLPRTFSSESQQNSVTEKRELLRARRRPPPPSEGSVIPDVGAVPVTNAAPEMHAVPEIPHVVPIPEDRPFEEEQKEETDAATLESPSKTIPLSAVSPELLVPPSQPTEPSLSHQSSSSSGKLMAEIDYEIENLRGIQKDSEYTAQYGMPVEEPFGFEEASQRNTNQDAVSSDSVPDFLGSVDGMSSLEKDFTDEFDDEFHDRLEEIPESLRSHRRIADLRNELPEEVTSTASTPILEANEEFKPPRRDIDLLTAAVSPMSGLSTASENYFDVNEERPVDDEVVDEKEEEEDATEVDVTEQDAAEVPLEAHREGIPIDEMPNVVSGNAISTSSESYSTTPDQYSVSEQGSQRFASPLRSSELILPTPIEEHAGDFRTPSPRQNSEGLVLSPPRSLILPSPVPRYEGQFDGTPRGAEYEDEDEDELSFIARSSYRPRLEPENPHRMVIVNPSEGSSQGSPKAASQGEDRSEVGSIPPPRSAASFSSSSTSTRESVLTPKAEGVQPSVVAEQQPTEPTVETEEAAAPVDESERIKPASYDRREQPTVEPLAHTTVLTPFGAGKANTRPPPDFPGEGRARRSISVSTANPGMFDNSNNQQKESATSPVAIARQRNAIMEKENVEVGKGQKSLYVERLRSLGMSSYTRQEPPSRVLPIAIRPTKPNHRRTPSHQATVASLQSSLKHGNLRPKTRMLASEIDDSELPDSKLSHDLAKTKVPTDPDAEIIEVTNQLKRLTADPAQLSRYSRESSLSRYSSVRSAKGLSLGGRELKLFIANPDESDED</sequence>
<feature type="compositionally biased region" description="Acidic residues" evidence="1">
    <location>
        <begin position="468"/>
        <end position="493"/>
    </location>
</feature>
<reference evidence="2 3" key="1">
    <citation type="submission" date="2018-12" db="EMBL/GenBank/DDBJ databases">
        <authorList>
            <person name="Tiukova I."/>
            <person name="Dainat J."/>
        </authorList>
    </citation>
    <scope>NUCLEOTIDE SEQUENCE [LARGE SCALE GENOMIC DNA]</scope>
</reference>
<evidence type="ECO:0000313" key="3">
    <source>
        <dbReference type="Proteomes" id="UP000290900"/>
    </source>
</evidence>
<dbReference type="InParanoid" id="A0A448YGR1"/>
<feature type="region of interest" description="Disordered" evidence="1">
    <location>
        <begin position="150"/>
        <end position="232"/>
    </location>
</feature>
<feature type="compositionally biased region" description="Polar residues" evidence="1">
    <location>
        <begin position="770"/>
        <end position="793"/>
    </location>
</feature>
<feature type="compositionally biased region" description="Low complexity" evidence="1">
    <location>
        <begin position="577"/>
        <end position="588"/>
    </location>
</feature>
<gene>
    <name evidence="2" type="ORF">BRENAR_LOCUS845</name>
</gene>
<dbReference type="AlphaFoldDB" id="A0A448YGR1"/>
<feature type="compositionally biased region" description="Polar residues" evidence="1">
    <location>
        <begin position="99"/>
        <end position="108"/>
    </location>
</feature>
<feature type="compositionally biased region" description="Polar residues" evidence="1">
    <location>
        <begin position="352"/>
        <end position="364"/>
    </location>
</feature>
<dbReference type="OrthoDB" id="4026687at2759"/>
<feature type="region of interest" description="Disordered" evidence="1">
    <location>
        <begin position="1"/>
        <end position="108"/>
    </location>
</feature>